<comment type="caution">
    <text evidence="1">The sequence shown here is derived from an EMBL/GenBank/DDBJ whole genome shotgun (WGS) entry which is preliminary data.</text>
</comment>
<dbReference type="EMBL" id="LQNU01000037">
    <property type="protein sequence ID" value="KZE83613.1"/>
    <property type="molecule type" value="Genomic_DNA"/>
</dbReference>
<evidence type="ECO:0000313" key="2">
    <source>
        <dbReference type="Proteomes" id="UP000076630"/>
    </source>
</evidence>
<organism evidence="1 2">
    <name type="scientific">Myroides marinus</name>
    <dbReference type="NCBI Taxonomy" id="703342"/>
    <lineage>
        <taxon>Bacteria</taxon>
        <taxon>Pseudomonadati</taxon>
        <taxon>Bacteroidota</taxon>
        <taxon>Flavobacteriia</taxon>
        <taxon>Flavobacteriales</taxon>
        <taxon>Flavobacteriaceae</taxon>
        <taxon>Myroides</taxon>
    </lineage>
</organism>
<dbReference type="RefSeq" id="WP_038986893.1">
    <property type="nucleotide sequence ID" value="NZ_JWJO01000036.1"/>
</dbReference>
<sequence length="113" mass="12892">MKVKEKGHTLIITSNEGTLVEFIEKLEQQYQSSLVDANLVIDLTTASYTVTEEEIEQFESLAIQHMEEANKSFIIVIESIDFNEFDGDLIIAPTLQEAHDLIEMDEIQRDLGF</sequence>
<dbReference type="Proteomes" id="UP000076630">
    <property type="component" value="Unassembled WGS sequence"/>
</dbReference>
<gene>
    <name evidence="1" type="ORF">AV926_04320</name>
</gene>
<dbReference type="OrthoDB" id="1442602at2"/>
<evidence type="ECO:0000313" key="1">
    <source>
        <dbReference type="EMBL" id="KZE83613.1"/>
    </source>
</evidence>
<dbReference type="AlphaFoldDB" id="A0A165RM96"/>
<proteinExistence type="predicted"/>
<name>A0A165RM96_9FLAO</name>
<reference evidence="1 2" key="1">
    <citation type="submission" date="2016-01" db="EMBL/GenBank/DDBJ databases">
        <title>Whole genome sequencing of Myroides marinus L41.</title>
        <authorList>
            <person name="Hong K.W."/>
        </authorList>
    </citation>
    <scope>NUCLEOTIDE SEQUENCE [LARGE SCALE GENOMIC DNA]</scope>
    <source>
        <strain evidence="1 2">L41</strain>
    </source>
</reference>
<keyword evidence="2" id="KW-1185">Reference proteome</keyword>
<accession>A0A165RM96</accession>
<protein>
    <submittedName>
        <fullName evidence="1">Ribonuclease Z</fullName>
    </submittedName>
</protein>